<protein>
    <submittedName>
        <fullName evidence="3">Uncharacterized protein</fullName>
    </submittedName>
</protein>
<dbReference type="AlphaFoldDB" id="A0A7S1SCJ0"/>
<keyword evidence="2" id="KW-0732">Signal</keyword>
<organism evidence="3">
    <name type="scientific">Alexandrium catenella</name>
    <name type="common">Red tide dinoflagellate</name>
    <name type="synonym">Gonyaulax catenella</name>
    <dbReference type="NCBI Taxonomy" id="2925"/>
    <lineage>
        <taxon>Eukaryota</taxon>
        <taxon>Sar</taxon>
        <taxon>Alveolata</taxon>
        <taxon>Dinophyceae</taxon>
        <taxon>Gonyaulacales</taxon>
        <taxon>Pyrocystaceae</taxon>
        <taxon>Alexandrium</taxon>
    </lineage>
</organism>
<dbReference type="EMBL" id="HBGE01113630">
    <property type="protein sequence ID" value="CAD9190945.1"/>
    <property type="molecule type" value="Transcribed_RNA"/>
</dbReference>
<name>A0A7S1SCJ0_ALECA</name>
<gene>
    <name evidence="3" type="ORF">ACAT0790_LOCUS67720</name>
</gene>
<feature type="compositionally biased region" description="Basic and acidic residues" evidence="1">
    <location>
        <begin position="111"/>
        <end position="125"/>
    </location>
</feature>
<evidence type="ECO:0000256" key="2">
    <source>
        <dbReference type="SAM" id="SignalP"/>
    </source>
</evidence>
<accession>A0A7S1SCJ0</accession>
<reference evidence="3" key="1">
    <citation type="submission" date="2021-01" db="EMBL/GenBank/DDBJ databases">
        <authorList>
            <person name="Corre E."/>
            <person name="Pelletier E."/>
            <person name="Niang G."/>
            <person name="Scheremetjew M."/>
            <person name="Finn R."/>
            <person name="Kale V."/>
            <person name="Holt S."/>
            <person name="Cochrane G."/>
            <person name="Meng A."/>
            <person name="Brown T."/>
            <person name="Cohen L."/>
        </authorList>
    </citation>
    <scope>NUCLEOTIDE SEQUENCE</scope>
    <source>
        <strain evidence="3">OF101</strain>
    </source>
</reference>
<sequence length="136" mass="14624">MLPAGRASLLCCLLWLGPEPGRLGSCSMAAESEEAVISEAIAQKEQQLEMMAGQLRAVANAGESAVLQGLKLMSDAMEAGLRRARELEGAARLEALQETLDKRADFANHLNKEQDRLEDEGRRDGPFSSANVAAEL</sequence>
<feature type="signal peptide" evidence="2">
    <location>
        <begin position="1"/>
        <end position="24"/>
    </location>
</feature>
<feature type="chain" id="PRO_5031119145" evidence="2">
    <location>
        <begin position="25"/>
        <end position="136"/>
    </location>
</feature>
<evidence type="ECO:0000256" key="1">
    <source>
        <dbReference type="SAM" id="MobiDB-lite"/>
    </source>
</evidence>
<proteinExistence type="predicted"/>
<feature type="region of interest" description="Disordered" evidence="1">
    <location>
        <begin position="111"/>
        <end position="136"/>
    </location>
</feature>
<evidence type="ECO:0000313" key="3">
    <source>
        <dbReference type="EMBL" id="CAD9190945.1"/>
    </source>
</evidence>